<accession>A0ABY9DMM9</accession>
<organism evidence="1 2">
    <name type="scientific">Vitis vinifera</name>
    <name type="common">Grape</name>
    <dbReference type="NCBI Taxonomy" id="29760"/>
    <lineage>
        <taxon>Eukaryota</taxon>
        <taxon>Viridiplantae</taxon>
        <taxon>Streptophyta</taxon>
        <taxon>Embryophyta</taxon>
        <taxon>Tracheophyta</taxon>
        <taxon>Spermatophyta</taxon>
        <taxon>Magnoliopsida</taxon>
        <taxon>eudicotyledons</taxon>
        <taxon>Gunneridae</taxon>
        <taxon>Pentapetalae</taxon>
        <taxon>rosids</taxon>
        <taxon>Vitales</taxon>
        <taxon>Vitaceae</taxon>
        <taxon>Viteae</taxon>
        <taxon>Vitis</taxon>
    </lineage>
</organism>
<evidence type="ECO:0000313" key="2">
    <source>
        <dbReference type="Proteomes" id="UP001227230"/>
    </source>
</evidence>
<protein>
    <submittedName>
        <fullName evidence="1">Uncharacterized protein</fullName>
    </submittedName>
</protein>
<dbReference type="Proteomes" id="UP001227230">
    <property type="component" value="Chromosome 17"/>
</dbReference>
<gene>
    <name evidence="1" type="ORF">VitviT2T_026698</name>
</gene>
<evidence type="ECO:0000313" key="1">
    <source>
        <dbReference type="EMBL" id="WKA09019.1"/>
    </source>
</evidence>
<keyword evidence="2" id="KW-1185">Reference proteome</keyword>
<reference evidence="1 2" key="1">
    <citation type="journal article" date="2023" name="Hortic Res">
        <title>The complete reference genome for grapevine (Vitis vinifera L.) genetics and breeding.</title>
        <authorList>
            <person name="Shi X."/>
            <person name="Cao S."/>
            <person name="Wang X."/>
            <person name="Huang S."/>
            <person name="Wang Y."/>
            <person name="Liu Z."/>
            <person name="Liu W."/>
            <person name="Leng X."/>
            <person name="Peng Y."/>
            <person name="Wang N."/>
            <person name="Wang Y."/>
            <person name="Ma Z."/>
            <person name="Xu X."/>
            <person name="Zhang F."/>
            <person name="Xue H."/>
            <person name="Zhong H."/>
            <person name="Wang Y."/>
            <person name="Zhang K."/>
            <person name="Velt A."/>
            <person name="Avia K."/>
            <person name="Holtgrawe D."/>
            <person name="Grimplet J."/>
            <person name="Matus J.T."/>
            <person name="Ware D."/>
            <person name="Wu X."/>
            <person name="Wang H."/>
            <person name="Liu C."/>
            <person name="Fang Y."/>
            <person name="Rustenholz C."/>
            <person name="Cheng Z."/>
            <person name="Xiao H."/>
            <person name="Zhou Y."/>
        </authorList>
    </citation>
    <scope>NUCLEOTIDE SEQUENCE [LARGE SCALE GENOMIC DNA]</scope>
    <source>
        <strain evidence="2">cv. Pinot noir / PN40024</strain>
        <tissue evidence="1">Leaf</tissue>
    </source>
</reference>
<name>A0ABY9DMM9_VITVI</name>
<proteinExistence type="predicted"/>
<sequence length="134" mass="15176">MRVTVLRNGTRVPKCAKWQLRNTLQNGTFVAKSGFSSSQCVSQLRNICSCTAKWHSCAKIGFAERGLRLQAGFAAKCRFHRGCEISQTPVFPLFSLRLTPILLRFCSERLPSISLQFLLILIIQKPILHQNKQN</sequence>
<dbReference type="EMBL" id="CP126664">
    <property type="protein sequence ID" value="WKA09019.1"/>
    <property type="molecule type" value="Genomic_DNA"/>
</dbReference>